<feature type="domain" description="R3H" evidence="11">
    <location>
        <begin position="743"/>
        <end position="806"/>
    </location>
</feature>
<keyword evidence="5" id="KW-0863">Zinc-finger</keyword>
<evidence type="ECO:0000256" key="2">
    <source>
        <dbReference type="ARBA" id="ARBA00007269"/>
    </source>
</evidence>
<dbReference type="GO" id="GO:0000122">
    <property type="term" value="P:negative regulation of transcription by RNA polymerase II"/>
    <property type="evidence" value="ECO:0007669"/>
    <property type="project" value="TreeGrafter"/>
</dbReference>
<dbReference type="GO" id="GO:0008270">
    <property type="term" value="F:zinc ion binding"/>
    <property type="evidence" value="ECO:0007669"/>
    <property type="project" value="UniProtKB-KW"/>
</dbReference>
<keyword evidence="8" id="KW-0804">Transcription</keyword>
<dbReference type="PANTHER" id="PTHR12360:SF12">
    <property type="entry name" value="TRANSCRIPTIONAL REPRESSOR NF-X1"/>
    <property type="match status" value="1"/>
</dbReference>
<dbReference type="RefSeq" id="XP_046121761.1">
    <property type="nucleotide sequence ID" value="XM_046258900.1"/>
</dbReference>
<dbReference type="CDD" id="cd06008">
    <property type="entry name" value="NF-X1-zinc-finger"/>
    <property type="match status" value="4"/>
</dbReference>
<dbReference type="Pfam" id="PF01422">
    <property type="entry name" value="zf-NF-X1"/>
    <property type="match status" value="6"/>
</dbReference>
<dbReference type="Gene3D" id="3.30.1370.50">
    <property type="entry name" value="R3H-like domain"/>
    <property type="match status" value="1"/>
</dbReference>
<dbReference type="InterPro" id="IPR001374">
    <property type="entry name" value="R3H_dom"/>
</dbReference>
<dbReference type="AlphaFoldDB" id="A0A9P7ZU72"/>
<dbReference type="PROSITE" id="PS51061">
    <property type="entry name" value="R3H"/>
    <property type="match status" value="1"/>
</dbReference>
<keyword evidence="9" id="KW-0539">Nucleus</keyword>
<keyword evidence="6" id="KW-0862">Zinc</keyword>
<dbReference type="SMART" id="SM00393">
    <property type="entry name" value="R3H"/>
    <property type="match status" value="1"/>
</dbReference>
<dbReference type="OrthoDB" id="6512771at2759"/>
<dbReference type="CDD" id="cd02325">
    <property type="entry name" value="R3H"/>
    <property type="match status" value="1"/>
</dbReference>
<dbReference type="InterPro" id="IPR034078">
    <property type="entry name" value="NFX1_fam"/>
</dbReference>
<evidence type="ECO:0000313" key="12">
    <source>
        <dbReference type="EMBL" id="KAG9257837.1"/>
    </source>
</evidence>
<comment type="subcellular location">
    <subcellularLocation>
        <location evidence="1">Nucleus</location>
    </subcellularLocation>
</comment>
<feature type="compositionally biased region" description="Basic residues" evidence="10">
    <location>
        <begin position="973"/>
        <end position="982"/>
    </location>
</feature>
<accession>A0A9P7ZU72</accession>
<evidence type="ECO:0000256" key="9">
    <source>
        <dbReference type="ARBA" id="ARBA00023242"/>
    </source>
</evidence>
<organism evidence="12 13">
    <name type="scientific">Emericellopsis atlantica</name>
    <dbReference type="NCBI Taxonomy" id="2614577"/>
    <lineage>
        <taxon>Eukaryota</taxon>
        <taxon>Fungi</taxon>
        <taxon>Dikarya</taxon>
        <taxon>Ascomycota</taxon>
        <taxon>Pezizomycotina</taxon>
        <taxon>Sordariomycetes</taxon>
        <taxon>Hypocreomycetidae</taxon>
        <taxon>Hypocreales</taxon>
        <taxon>Bionectriaceae</taxon>
        <taxon>Emericellopsis</taxon>
    </lineage>
</organism>
<evidence type="ECO:0000313" key="13">
    <source>
        <dbReference type="Proteomes" id="UP000887229"/>
    </source>
</evidence>
<comment type="similarity">
    <text evidence="2">Belongs to the NFX1 family.</text>
</comment>
<dbReference type="EMBL" id="MU251244">
    <property type="protein sequence ID" value="KAG9257837.1"/>
    <property type="molecule type" value="Genomic_DNA"/>
</dbReference>
<evidence type="ECO:0000256" key="7">
    <source>
        <dbReference type="ARBA" id="ARBA00023015"/>
    </source>
</evidence>
<dbReference type="InterPro" id="IPR000967">
    <property type="entry name" value="Znf_NFX1"/>
</dbReference>
<feature type="compositionally biased region" description="Polar residues" evidence="10">
    <location>
        <begin position="24"/>
        <end position="49"/>
    </location>
</feature>
<dbReference type="SUPFAM" id="SSF82708">
    <property type="entry name" value="R3H domain"/>
    <property type="match status" value="1"/>
</dbReference>
<keyword evidence="7" id="KW-0805">Transcription regulation</keyword>
<feature type="region of interest" description="Disordered" evidence="10">
    <location>
        <begin position="958"/>
        <end position="1002"/>
    </location>
</feature>
<dbReference type="InterPro" id="IPR036867">
    <property type="entry name" value="R3H_dom_sf"/>
</dbReference>
<dbReference type="GO" id="GO:0000977">
    <property type="term" value="F:RNA polymerase II transcription regulatory region sequence-specific DNA binding"/>
    <property type="evidence" value="ECO:0007669"/>
    <property type="project" value="TreeGrafter"/>
</dbReference>
<evidence type="ECO:0000256" key="1">
    <source>
        <dbReference type="ARBA" id="ARBA00004123"/>
    </source>
</evidence>
<dbReference type="GO" id="GO:0005634">
    <property type="term" value="C:nucleus"/>
    <property type="evidence" value="ECO:0007669"/>
    <property type="project" value="UniProtKB-SubCell"/>
</dbReference>
<dbReference type="PANTHER" id="PTHR12360">
    <property type="entry name" value="NUCLEAR TRANSCRIPTION FACTOR, X-BOX BINDING 1 NFX1"/>
    <property type="match status" value="1"/>
</dbReference>
<dbReference type="GO" id="GO:0000981">
    <property type="term" value="F:DNA-binding transcription factor activity, RNA polymerase II-specific"/>
    <property type="evidence" value="ECO:0007669"/>
    <property type="project" value="TreeGrafter"/>
</dbReference>
<keyword evidence="4" id="KW-0677">Repeat</keyword>
<name>A0A9P7ZU72_9HYPO</name>
<feature type="compositionally biased region" description="Basic residues" evidence="10">
    <location>
        <begin position="77"/>
        <end position="88"/>
    </location>
</feature>
<evidence type="ECO:0000256" key="8">
    <source>
        <dbReference type="ARBA" id="ARBA00023163"/>
    </source>
</evidence>
<evidence type="ECO:0000256" key="6">
    <source>
        <dbReference type="ARBA" id="ARBA00022833"/>
    </source>
</evidence>
<evidence type="ECO:0000256" key="10">
    <source>
        <dbReference type="SAM" id="MobiDB-lite"/>
    </source>
</evidence>
<keyword evidence="3" id="KW-0479">Metal-binding</keyword>
<feature type="region of interest" description="Disordered" evidence="10">
    <location>
        <begin position="1"/>
        <end position="94"/>
    </location>
</feature>
<keyword evidence="13" id="KW-1185">Reference proteome</keyword>
<reference evidence="12" key="1">
    <citation type="journal article" date="2021" name="IMA Fungus">
        <title>Genomic characterization of three marine fungi, including Emericellopsis atlantica sp. nov. with signatures of a generalist lifestyle and marine biomass degradation.</title>
        <authorList>
            <person name="Hagestad O.C."/>
            <person name="Hou L."/>
            <person name="Andersen J.H."/>
            <person name="Hansen E.H."/>
            <person name="Altermark B."/>
            <person name="Li C."/>
            <person name="Kuhnert E."/>
            <person name="Cox R.J."/>
            <person name="Crous P.W."/>
            <person name="Spatafora J.W."/>
            <person name="Lail K."/>
            <person name="Amirebrahimi M."/>
            <person name="Lipzen A."/>
            <person name="Pangilinan J."/>
            <person name="Andreopoulos W."/>
            <person name="Hayes R.D."/>
            <person name="Ng V."/>
            <person name="Grigoriev I.V."/>
            <person name="Jackson S.A."/>
            <person name="Sutton T.D.S."/>
            <person name="Dobson A.D.W."/>
            <person name="Rama T."/>
        </authorList>
    </citation>
    <scope>NUCLEOTIDE SEQUENCE</scope>
    <source>
        <strain evidence="12">TS7</strain>
    </source>
</reference>
<evidence type="ECO:0000256" key="4">
    <source>
        <dbReference type="ARBA" id="ARBA00022737"/>
    </source>
</evidence>
<sequence length="1002" mass="109896">MRGGKGNGQRRPAFSGSLTKGAASKSSNGDSPTANSSSATAQAKLSAQAQEFVPGQPSESSQKSTQPSKQAKSVPVRPKKQQRPKVIKPKYGGTERGTTILEDIVAGRLSCSICTENVTRRNPVFSCPKCYNVLHWKCVKEWVQYQDDAEKKFQKGIEPWRGPCCNSEILGFPKGPTCWCAKEPFKGPSPATLPPHSCGEMCQKELPNCDHRCIEQCHAGACPPCPIVNEISLCHCGAQEERKSCRQTDRNGKWSCGEPCGTLLQCGTHSCEKPCHPGPCEPCRLEFDSICFCGEFNKRLRCDEREEIQECHNSELGDTWEGSYSCGNKCDRLLDCGVHRCLQTCHVHDEKSAAGHCPWSPELVVSCACGRTSLEALEAPERQSCQDPLATCEETCGKALVCGHRCQSKCHKGECPVCPQPVQLRCRCGRVSEEATCYGGHLGQPMCFSMCRDKLNCGRHQCREHCCPVEKSGPRRQQREEPIEHICTRVCDRPLKCGRHSCPELCHRGPCPPCRDGIFEDLTCHCGSTVLRAPLRCGTQPPVCTEPCQREPSCGHPPVPHPCHGDDVDCPKCPTPVEKRCACGRQTRSHVPCHIKEVYCGTPCGKELPCGHKCTKACHREGECEGSTRPGNCCNSICGKPRSICGHPDQSLCHGKTPCSESLPCPAKVTITCECGHRKSEVKCLACDSNLDPAHKTIQCDDECARLARNARLADALKINPETELTDHVPYSDDTITAFQELKNWAEKMEREIRVFAATPGEHRIAFDPMDNRKRQFIHLLCKDHRLTTFSQDAGVHRHVTVEKPLNYPGGLQKTLGQCVKIRAKQAAEKKAEEAAAQALAQAPFNALLLTAVGFGLTVEDIKEGIESLIVAQGFVLQSVKFLPTEEVLLRITASYSASLGPNGLESGLLSLRDAIVPTVKDRNLAGNVVLVAADWNDHLTRRERVKMDPQGWSAIARKVKEPQTPDEPAAAKGKKVLMAKKKQPETKGTSAWGVLQPDSEA</sequence>
<dbReference type="Proteomes" id="UP000887229">
    <property type="component" value="Unassembled WGS sequence"/>
</dbReference>
<comment type="caution">
    <text evidence="12">The sequence shown here is derived from an EMBL/GenBank/DDBJ whole genome shotgun (WGS) entry which is preliminary data.</text>
</comment>
<dbReference type="SMART" id="SM00438">
    <property type="entry name" value="ZnF_NFX"/>
    <property type="match status" value="9"/>
</dbReference>
<dbReference type="SUPFAM" id="SSF57850">
    <property type="entry name" value="RING/U-box"/>
    <property type="match status" value="1"/>
</dbReference>
<protein>
    <submittedName>
        <fullName evidence="12">NF-X1 finger transcription factor</fullName>
    </submittedName>
</protein>
<dbReference type="GeneID" id="70289803"/>
<gene>
    <name evidence="12" type="ORF">F5Z01DRAFT_305027</name>
</gene>
<evidence type="ECO:0000256" key="3">
    <source>
        <dbReference type="ARBA" id="ARBA00022723"/>
    </source>
</evidence>
<evidence type="ECO:0000256" key="5">
    <source>
        <dbReference type="ARBA" id="ARBA00022771"/>
    </source>
</evidence>
<feature type="compositionally biased region" description="Polar residues" evidence="10">
    <location>
        <begin position="57"/>
        <end position="71"/>
    </location>
</feature>
<proteinExistence type="inferred from homology"/>
<evidence type="ECO:0000259" key="11">
    <source>
        <dbReference type="PROSITE" id="PS51061"/>
    </source>
</evidence>
<dbReference type="Pfam" id="PF01424">
    <property type="entry name" value="R3H"/>
    <property type="match status" value="1"/>
</dbReference>